<reference evidence="5 6" key="1">
    <citation type="submission" date="2017-03" db="EMBL/GenBank/DDBJ databases">
        <title>Genome Survey of Euroglyphus maynei.</title>
        <authorList>
            <person name="Arlian L.G."/>
            <person name="Morgan M.S."/>
            <person name="Rider S.D."/>
        </authorList>
    </citation>
    <scope>NUCLEOTIDE SEQUENCE [LARGE SCALE GENOMIC DNA]</scope>
    <source>
        <strain evidence="5">Arlian Lab</strain>
        <tissue evidence="5">Whole body</tissue>
    </source>
</reference>
<comment type="similarity">
    <text evidence="1 4">Belongs to the inositol phosphokinase (IPK) family.</text>
</comment>
<dbReference type="OrthoDB" id="338650at2759"/>
<dbReference type="GO" id="GO:0000828">
    <property type="term" value="F:inositol hexakisphosphate kinase activity"/>
    <property type="evidence" value="ECO:0007669"/>
    <property type="project" value="TreeGrafter"/>
</dbReference>
<dbReference type="GO" id="GO:0032958">
    <property type="term" value="P:inositol phosphate biosynthetic process"/>
    <property type="evidence" value="ECO:0007669"/>
    <property type="project" value="InterPro"/>
</dbReference>
<dbReference type="InterPro" id="IPR005522">
    <property type="entry name" value="IPK"/>
</dbReference>
<comment type="caution">
    <text evidence="5">The sequence shown here is derived from an EMBL/GenBank/DDBJ whole genome shotgun (WGS) entry which is preliminary data.</text>
</comment>
<evidence type="ECO:0000313" key="6">
    <source>
        <dbReference type="Proteomes" id="UP000194236"/>
    </source>
</evidence>
<dbReference type="GO" id="GO:0005737">
    <property type="term" value="C:cytoplasm"/>
    <property type="evidence" value="ECO:0007669"/>
    <property type="project" value="TreeGrafter"/>
</dbReference>
<evidence type="ECO:0000256" key="1">
    <source>
        <dbReference type="ARBA" id="ARBA00007374"/>
    </source>
</evidence>
<sequence length="234" mass="27051">MFLLNKNFDYSLPITIQWISSKWRKVRSLVTSPFIQTYKRKKYPWIQLAGHQGNFLAGQIQGTIMKKLCGNETDCFQKLMSDPQLSVLVPEFKNVRIVNGETYIVLEDLLATFVNPSVMDIKMGIRTYLEEELVKANEKPRLRKDMFEKMVAIDPDEPSDEEKTQKAITKPRYMVWRETISSTSTLGFRIDGMKSGCNLLKTTTPSVKDFKRTKSVESVRSAILEFVGDKREYL</sequence>
<feature type="non-terminal residue" evidence="5">
    <location>
        <position position="234"/>
    </location>
</feature>
<name>A0A1Y3B9B4_EURMA</name>
<evidence type="ECO:0000256" key="3">
    <source>
        <dbReference type="ARBA" id="ARBA00022777"/>
    </source>
</evidence>
<gene>
    <name evidence="5" type="ORF">BLA29_005906</name>
</gene>
<dbReference type="EMBL" id="MUJZ01038677">
    <property type="protein sequence ID" value="OTF76186.1"/>
    <property type="molecule type" value="Genomic_DNA"/>
</dbReference>
<protein>
    <recommendedName>
        <fullName evidence="4">Kinase</fullName>
        <ecNumber evidence="4">2.7.-.-</ecNumber>
    </recommendedName>
</protein>
<dbReference type="Pfam" id="PF03770">
    <property type="entry name" value="IPK"/>
    <property type="match status" value="1"/>
</dbReference>
<organism evidence="5 6">
    <name type="scientific">Euroglyphus maynei</name>
    <name type="common">Mayne's house dust mite</name>
    <dbReference type="NCBI Taxonomy" id="6958"/>
    <lineage>
        <taxon>Eukaryota</taxon>
        <taxon>Metazoa</taxon>
        <taxon>Ecdysozoa</taxon>
        <taxon>Arthropoda</taxon>
        <taxon>Chelicerata</taxon>
        <taxon>Arachnida</taxon>
        <taxon>Acari</taxon>
        <taxon>Acariformes</taxon>
        <taxon>Sarcoptiformes</taxon>
        <taxon>Astigmata</taxon>
        <taxon>Psoroptidia</taxon>
        <taxon>Analgoidea</taxon>
        <taxon>Pyroglyphidae</taxon>
        <taxon>Pyroglyphinae</taxon>
        <taxon>Euroglyphus</taxon>
    </lineage>
</organism>
<dbReference type="InterPro" id="IPR038286">
    <property type="entry name" value="IPK_sf"/>
</dbReference>
<accession>A0A1Y3B9B4</accession>
<dbReference type="Gene3D" id="3.30.470.160">
    <property type="entry name" value="Inositol polyphosphate kinase"/>
    <property type="match status" value="1"/>
</dbReference>
<dbReference type="GO" id="GO:0046854">
    <property type="term" value="P:phosphatidylinositol phosphate biosynthetic process"/>
    <property type="evidence" value="ECO:0007669"/>
    <property type="project" value="TreeGrafter"/>
</dbReference>
<dbReference type="SUPFAM" id="SSF56104">
    <property type="entry name" value="SAICAR synthase-like"/>
    <property type="match status" value="1"/>
</dbReference>
<dbReference type="PANTHER" id="PTHR12400:SF26">
    <property type="entry name" value="KINASE"/>
    <property type="match status" value="1"/>
</dbReference>
<dbReference type="Proteomes" id="UP000194236">
    <property type="component" value="Unassembled WGS sequence"/>
</dbReference>
<evidence type="ECO:0000313" key="5">
    <source>
        <dbReference type="EMBL" id="OTF76186.1"/>
    </source>
</evidence>
<keyword evidence="6" id="KW-1185">Reference proteome</keyword>
<keyword evidence="3 4" id="KW-0418">Kinase</keyword>
<keyword evidence="2 4" id="KW-0808">Transferase</keyword>
<evidence type="ECO:0000256" key="2">
    <source>
        <dbReference type="ARBA" id="ARBA00022679"/>
    </source>
</evidence>
<dbReference type="PANTHER" id="PTHR12400">
    <property type="entry name" value="INOSITOL POLYPHOSPHATE KINASE"/>
    <property type="match status" value="1"/>
</dbReference>
<proteinExistence type="inferred from homology"/>
<dbReference type="EC" id="2.7.-.-" evidence="4"/>
<dbReference type="AlphaFoldDB" id="A0A1Y3B9B4"/>
<dbReference type="GO" id="GO:0005634">
    <property type="term" value="C:nucleus"/>
    <property type="evidence" value="ECO:0007669"/>
    <property type="project" value="TreeGrafter"/>
</dbReference>
<evidence type="ECO:0000256" key="4">
    <source>
        <dbReference type="RuleBase" id="RU363090"/>
    </source>
</evidence>